<evidence type="ECO:0000256" key="1">
    <source>
        <dbReference type="SAM" id="MobiDB-lite"/>
    </source>
</evidence>
<keyword evidence="4" id="KW-1185">Reference proteome</keyword>
<name>A0A9X9X0C2_9PROT</name>
<organism evidence="3 4">
    <name type="scientific">Neoroseomonas soli</name>
    <dbReference type="NCBI Taxonomy" id="1081025"/>
    <lineage>
        <taxon>Bacteria</taxon>
        <taxon>Pseudomonadati</taxon>
        <taxon>Pseudomonadota</taxon>
        <taxon>Alphaproteobacteria</taxon>
        <taxon>Acetobacterales</taxon>
        <taxon>Acetobacteraceae</taxon>
        <taxon>Neoroseomonas</taxon>
    </lineage>
</organism>
<sequence length="424" mass="44796">MPWLAAIFLGLLTGLIGGIYAGFVADRAVPWLRISSFEGASGYFVFFMGILGFLGATVVGITTCRLVGHAGEGGVARGFGASLLVVGGLITAAGALAWLQRDVAPLVGGQPIDLALELRLPAGVDRPSSVPWEAPYVHLSSGPNMRSSAGQWTPEDARLEDGHWTVPGRVPVTISEAPRILSIGRLAPDTLYAELPVPARPPALEESWSPWIATSRGSGTASPPPETVPQVRYRVARRAPRPPPPPPEPGAADRRRDDFAALPPDAPTGEILAFVSAMWRDEVYEQALRTARARPDFVSAIAARIASVDHEAARDAMYVIGEMRPAPAELADAVRARAAEVVRIAESIDPAAEDSRDRLYAEAHELAIGVVAASFGLRAAGVDLGPDLRAMAEACRPREKAPPHAIADAADRVAAYLAQGLPAK</sequence>
<dbReference type="EMBL" id="JAAEDM010000051">
    <property type="protein sequence ID" value="MBR0672851.1"/>
    <property type="molecule type" value="Genomic_DNA"/>
</dbReference>
<accession>A0A9X9X0C2</accession>
<feature type="transmembrane region" description="Helical" evidence="2">
    <location>
        <begin position="45"/>
        <end position="67"/>
    </location>
</feature>
<evidence type="ECO:0000256" key="2">
    <source>
        <dbReference type="SAM" id="Phobius"/>
    </source>
</evidence>
<feature type="transmembrane region" description="Helical" evidence="2">
    <location>
        <begin position="79"/>
        <end position="99"/>
    </location>
</feature>
<evidence type="ECO:0000313" key="4">
    <source>
        <dbReference type="Proteomes" id="UP001138751"/>
    </source>
</evidence>
<dbReference type="Proteomes" id="UP001138751">
    <property type="component" value="Unassembled WGS sequence"/>
</dbReference>
<keyword evidence="2" id="KW-1133">Transmembrane helix</keyword>
<feature type="region of interest" description="Disordered" evidence="1">
    <location>
        <begin position="235"/>
        <end position="265"/>
    </location>
</feature>
<evidence type="ECO:0000313" key="3">
    <source>
        <dbReference type="EMBL" id="MBR0672851.1"/>
    </source>
</evidence>
<keyword evidence="2" id="KW-0472">Membrane</keyword>
<proteinExistence type="predicted"/>
<dbReference type="RefSeq" id="WP_211863266.1">
    <property type="nucleotide sequence ID" value="NZ_JAAEDM010000051.1"/>
</dbReference>
<reference evidence="3" key="2">
    <citation type="journal article" date="2021" name="Syst. Appl. Microbiol.">
        <title>Roseomonas hellenica sp. nov., isolated from roots of wild-growing Alkanna tinctoria.</title>
        <authorList>
            <person name="Rat A."/>
            <person name="Naranjo H.D."/>
            <person name="Lebbe L."/>
            <person name="Cnockaert M."/>
            <person name="Krigas N."/>
            <person name="Grigoriadou K."/>
            <person name="Maloupa E."/>
            <person name="Willems A."/>
        </authorList>
    </citation>
    <scope>NUCLEOTIDE SEQUENCE</scope>
    <source>
        <strain evidence="3">LMG 31231</strain>
    </source>
</reference>
<gene>
    <name evidence="3" type="ORF">GXW76_16850</name>
</gene>
<dbReference type="AlphaFoldDB" id="A0A9X9X0C2"/>
<reference evidence="3" key="1">
    <citation type="submission" date="2020-01" db="EMBL/GenBank/DDBJ databases">
        <authorList>
            <person name="Rat A."/>
        </authorList>
    </citation>
    <scope>NUCLEOTIDE SEQUENCE</scope>
    <source>
        <strain evidence="3">LMG 31231</strain>
    </source>
</reference>
<protein>
    <submittedName>
        <fullName evidence="3">Uncharacterized protein</fullName>
    </submittedName>
</protein>
<keyword evidence="2" id="KW-0812">Transmembrane</keyword>
<comment type="caution">
    <text evidence="3">The sequence shown here is derived from an EMBL/GenBank/DDBJ whole genome shotgun (WGS) entry which is preliminary data.</text>
</comment>